<feature type="transmembrane region" description="Helical" evidence="1">
    <location>
        <begin position="599"/>
        <end position="617"/>
    </location>
</feature>
<keyword evidence="1" id="KW-0472">Membrane</keyword>
<feature type="transmembrane region" description="Helical" evidence="1">
    <location>
        <begin position="568"/>
        <end position="587"/>
    </location>
</feature>
<proteinExistence type="predicted"/>
<accession>A0A8H4A4X0</accession>
<reference evidence="2 3" key="1">
    <citation type="journal article" date="2019" name="Environ. Microbiol.">
        <title>At the nexus of three kingdoms: the genome of the mycorrhizal fungus Gigaspora margarita provides insights into plant, endobacterial and fungal interactions.</title>
        <authorList>
            <person name="Venice F."/>
            <person name="Ghignone S."/>
            <person name="Salvioli di Fossalunga A."/>
            <person name="Amselem J."/>
            <person name="Novero M."/>
            <person name="Xianan X."/>
            <person name="Sedzielewska Toro K."/>
            <person name="Morin E."/>
            <person name="Lipzen A."/>
            <person name="Grigoriev I.V."/>
            <person name="Henrissat B."/>
            <person name="Martin F.M."/>
            <person name="Bonfante P."/>
        </authorList>
    </citation>
    <scope>NUCLEOTIDE SEQUENCE [LARGE SCALE GENOMIC DNA]</scope>
    <source>
        <strain evidence="2 3">BEG34</strain>
    </source>
</reference>
<name>A0A8H4A4X0_GIGMA</name>
<evidence type="ECO:0000313" key="3">
    <source>
        <dbReference type="Proteomes" id="UP000439903"/>
    </source>
</evidence>
<keyword evidence="3" id="KW-1185">Reference proteome</keyword>
<comment type="caution">
    <text evidence="2">The sequence shown here is derived from an EMBL/GenBank/DDBJ whole genome shotgun (WGS) entry which is preliminary data.</text>
</comment>
<protein>
    <submittedName>
        <fullName evidence="2">Uncharacterized protein</fullName>
    </submittedName>
</protein>
<sequence length="731" mass="83971">MDDNNQNKAIYALLQNGSTTYIDLSSLNKNIGRIYPLNKKFYFLLYDNDDKQAIGIIIDWNKQIVKDNILVANETIVNSNISVIPNIRLSSFLVYNQENKVINWISFNLPQDNSNIDTIINGSFVLSDNSSLRSVFPIIDGSYGFITAEVLYDKKNILNVSEPNLFIYYKFLIPVTRQISEKFLIHYARNTSEMFYISCSPSYSEFGNVCMMTDLVESFQNYSLFLTYQIDFLSSGSVIKLQSPYIQKVYTGLNSYNRSQFDIKPLFYDQGGLVAPPPPPPPGSQPAPVNSNDQVGNITLSNMTANIISLNGSEMKWDLDNIRTTKNTGLYVMKKNTYILFAIYDHNIWDIFSTDLPKFNQDYGYENPNIISTYPTIESCNILNDTLNCTISSSIFNQWDSSYMIIMDNNFVKFASTKEPIVGVDENKWIFKTIPRQEQGMYSDSAICIIRLTSDGTRKYNSLSTTEKLEFFNNFQQELIESIPTRPERFQLTNQIQYDPSASSKYLIQIKILSTKDLYQDSVSQIIKDLTELIKNKDTIIYMNNHTKYLDSSYGLVINSNLWNEIKWKLLVLLIGLIVLIALALWARYKNPQGQNFMIVKSVFILFDLTMDILFVVKNGKDVPWLYIPSITILIVSLVFNMVIATMLITHELRENCSFIKWFNEYKSVISIFTICSGADISLFEFLMSRFAGFEIFNAPFSNFTINWIYLGTVINTLIEEIPQLIVQVNT</sequence>
<evidence type="ECO:0000313" key="2">
    <source>
        <dbReference type="EMBL" id="KAF0412046.1"/>
    </source>
</evidence>
<organism evidence="2 3">
    <name type="scientific">Gigaspora margarita</name>
    <dbReference type="NCBI Taxonomy" id="4874"/>
    <lineage>
        <taxon>Eukaryota</taxon>
        <taxon>Fungi</taxon>
        <taxon>Fungi incertae sedis</taxon>
        <taxon>Mucoromycota</taxon>
        <taxon>Glomeromycotina</taxon>
        <taxon>Glomeromycetes</taxon>
        <taxon>Diversisporales</taxon>
        <taxon>Gigasporaceae</taxon>
        <taxon>Gigaspora</taxon>
    </lineage>
</organism>
<dbReference type="OrthoDB" id="2447233at2759"/>
<feature type="transmembrane region" description="Helical" evidence="1">
    <location>
        <begin position="669"/>
        <end position="688"/>
    </location>
</feature>
<dbReference type="Proteomes" id="UP000439903">
    <property type="component" value="Unassembled WGS sequence"/>
</dbReference>
<dbReference type="EMBL" id="WTPW01001826">
    <property type="protein sequence ID" value="KAF0412046.1"/>
    <property type="molecule type" value="Genomic_DNA"/>
</dbReference>
<dbReference type="AlphaFoldDB" id="A0A8H4A4X0"/>
<evidence type="ECO:0000256" key="1">
    <source>
        <dbReference type="SAM" id="Phobius"/>
    </source>
</evidence>
<gene>
    <name evidence="2" type="ORF">F8M41_008018</name>
</gene>
<keyword evidence="1" id="KW-0812">Transmembrane</keyword>
<feature type="transmembrane region" description="Helical" evidence="1">
    <location>
        <begin position="623"/>
        <end position="649"/>
    </location>
</feature>
<keyword evidence="1" id="KW-1133">Transmembrane helix</keyword>